<dbReference type="PANTHER" id="PTHR38643:SF1">
    <property type="entry name" value="PURINE NUCLEOSIDE PERMEASE C285.05-RELATED"/>
    <property type="match status" value="1"/>
</dbReference>
<dbReference type="SUPFAM" id="SSF53167">
    <property type="entry name" value="Purine and uridine phosphorylases"/>
    <property type="match status" value="1"/>
</dbReference>
<keyword evidence="3" id="KW-1185">Reference proteome</keyword>
<dbReference type="AlphaFoldDB" id="A0A9X4YDM1"/>
<proteinExistence type="predicted"/>
<evidence type="ECO:0000313" key="2">
    <source>
        <dbReference type="EMBL" id="MYL27922.1"/>
    </source>
</evidence>
<dbReference type="Proteomes" id="UP000460751">
    <property type="component" value="Unassembled WGS sequence"/>
</dbReference>
<accession>A0A9X4YDM1</accession>
<feature type="signal peptide" evidence="1">
    <location>
        <begin position="1"/>
        <end position="23"/>
    </location>
</feature>
<sequence length="346" mass="38221">MIRIRFSPLLAAGLISVSTPGIAATEIKAVVVTHFENGEINGEESGEYHRWVQRLDLEPVDFPLGQFDLHVNDEGILAICTGGGVTNATASIMALGLDERFDLSDAYWLVSGIGGGDPEDVSLGTGVWARHVVDGDLLYEIDAREMPEDWAYGLIPLGAKEPNQEATGWTVDTISFDLNGSLAEWAYDLTRGHAVEDTPAMKEFRAMYENYPEARKPPSVALGDTLSASTYWHGDYLNDWANDWVKLQAGDDANMVTSNMEDSGTLTALHRLAREDRVDPERVMVLRTVSNYTFPPDDKTAAWSTTAPYPDNGEPAYEAAFQLGNRVVQTLVDDWDRYQTNVPRTE</sequence>
<dbReference type="PANTHER" id="PTHR38643">
    <property type="entry name" value="PURINE NUCLEOSIDE PERMEASE C285.05-RELATED"/>
    <property type="match status" value="1"/>
</dbReference>
<dbReference type="RefSeq" id="WP_160899459.1">
    <property type="nucleotide sequence ID" value="NZ_WMEX01000008.1"/>
</dbReference>
<evidence type="ECO:0000256" key="1">
    <source>
        <dbReference type="SAM" id="SignalP"/>
    </source>
</evidence>
<dbReference type="OrthoDB" id="109937at2"/>
<protein>
    <submittedName>
        <fullName evidence="2">Purine nucleoside permease</fullName>
    </submittedName>
</protein>
<reference evidence="2 3" key="1">
    <citation type="submission" date="2019-11" db="EMBL/GenBank/DDBJ databases">
        <title>Genome sequences of 17 halophilic strains isolated from different environments.</title>
        <authorList>
            <person name="Furrow R.E."/>
        </authorList>
    </citation>
    <scope>NUCLEOTIDE SEQUENCE [LARGE SCALE GENOMIC DNA]</scope>
    <source>
        <strain evidence="2 3">22507_15_FS</strain>
    </source>
</reference>
<dbReference type="InterPro" id="IPR035994">
    <property type="entry name" value="Nucleoside_phosphorylase_sf"/>
</dbReference>
<dbReference type="GO" id="GO:0055085">
    <property type="term" value="P:transmembrane transport"/>
    <property type="evidence" value="ECO:0007669"/>
    <property type="project" value="InterPro"/>
</dbReference>
<dbReference type="Gene3D" id="3.40.50.1580">
    <property type="entry name" value="Nucleoside phosphorylase domain"/>
    <property type="match status" value="1"/>
</dbReference>
<dbReference type="Pfam" id="PF06516">
    <property type="entry name" value="NUP"/>
    <property type="match status" value="1"/>
</dbReference>
<comment type="caution">
    <text evidence="2">The sequence shown here is derived from an EMBL/GenBank/DDBJ whole genome shotgun (WGS) entry which is preliminary data.</text>
</comment>
<dbReference type="EMBL" id="WMEX01000008">
    <property type="protein sequence ID" value="MYL27922.1"/>
    <property type="molecule type" value="Genomic_DNA"/>
</dbReference>
<organism evidence="2 3">
    <name type="scientific">Vreelandella halophila</name>
    <dbReference type="NCBI Taxonomy" id="86177"/>
    <lineage>
        <taxon>Bacteria</taxon>
        <taxon>Pseudomonadati</taxon>
        <taxon>Pseudomonadota</taxon>
        <taxon>Gammaproteobacteria</taxon>
        <taxon>Oceanospirillales</taxon>
        <taxon>Halomonadaceae</taxon>
        <taxon>Vreelandella</taxon>
    </lineage>
</organism>
<dbReference type="GO" id="GO:0009116">
    <property type="term" value="P:nucleoside metabolic process"/>
    <property type="evidence" value="ECO:0007669"/>
    <property type="project" value="InterPro"/>
</dbReference>
<evidence type="ECO:0000313" key="3">
    <source>
        <dbReference type="Proteomes" id="UP000460751"/>
    </source>
</evidence>
<dbReference type="InterPro" id="IPR009486">
    <property type="entry name" value="Pur_nuclsid_perm"/>
</dbReference>
<name>A0A9X4YDM1_9GAMM</name>
<keyword evidence="1" id="KW-0732">Signal</keyword>
<gene>
    <name evidence="2" type="ORF">GLW01_14100</name>
</gene>
<dbReference type="PIRSF" id="PIRSF013171">
    <property type="entry name" value="Pur_nuclsid_perm"/>
    <property type="match status" value="1"/>
</dbReference>
<feature type="chain" id="PRO_5040768670" evidence="1">
    <location>
        <begin position="24"/>
        <end position="346"/>
    </location>
</feature>
<dbReference type="GO" id="GO:0003824">
    <property type="term" value="F:catalytic activity"/>
    <property type="evidence" value="ECO:0007669"/>
    <property type="project" value="InterPro"/>
</dbReference>